<reference evidence="1 2" key="1">
    <citation type="submission" date="2018-04" db="EMBL/GenBank/DDBJ databases">
        <title>Genomic Encyclopedia of Type Strains, Phase IV (KMG-IV): sequencing the most valuable type-strain genomes for metagenomic binning, comparative biology and taxonomic classification.</title>
        <authorList>
            <person name="Goeker M."/>
        </authorList>
    </citation>
    <scope>NUCLEOTIDE SEQUENCE [LARGE SCALE GENOMIC DNA]</scope>
    <source>
        <strain evidence="1 2">DSM 28688</strain>
    </source>
</reference>
<dbReference type="RefSeq" id="WP_116918514.1">
    <property type="nucleotide sequence ID" value="NZ_QEKQ01000002.1"/>
</dbReference>
<dbReference type="PANTHER" id="PTHR36932:SF1">
    <property type="entry name" value="CAPSULAR POLYSACCHARIDE BIOSYNTHESIS PROTEIN"/>
    <property type="match status" value="1"/>
</dbReference>
<dbReference type="PANTHER" id="PTHR36932">
    <property type="entry name" value="CAPSULAR POLYSACCHARIDE BIOSYNTHESIS PROTEIN"/>
    <property type="match status" value="1"/>
</dbReference>
<dbReference type="SUPFAM" id="SSF56801">
    <property type="entry name" value="Acetyl-CoA synthetase-like"/>
    <property type="match status" value="1"/>
</dbReference>
<dbReference type="InterPro" id="IPR042099">
    <property type="entry name" value="ANL_N_sf"/>
</dbReference>
<dbReference type="InterPro" id="IPR053158">
    <property type="entry name" value="CapK_Type1_Caps_Biosynth"/>
</dbReference>
<organism evidence="1 2">
    <name type="scientific">Tamilnaduibacter salinus</name>
    <dbReference type="NCBI Taxonomy" id="1484056"/>
    <lineage>
        <taxon>Bacteria</taxon>
        <taxon>Pseudomonadati</taxon>
        <taxon>Pseudomonadota</taxon>
        <taxon>Gammaproteobacteria</taxon>
        <taxon>Pseudomonadales</taxon>
        <taxon>Marinobacteraceae</taxon>
        <taxon>Tamilnaduibacter</taxon>
    </lineage>
</organism>
<dbReference type="GO" id="GO:0016874">
    <property type="term" value="F:ligase activity"/>
    <property type="evidence" value="ECO:0007669"/>
    <property type="project" value="UniProtKB-KW"/>
</dbReference>
<protein>
    <submittedName>
        <fullName evidence="1">Phenylacetate-CoA ligase</fullName>
    </submittedName>
</protein>
<evidence type="ECO:0000313" key="1">
    <source>
        <dbReference type="EMBL" id="PVY78305.1"/>
    </source>
</evidence>
<dbReference type="Proteomes" id="UP000245887">
    <property type="component" value="Unassembled WGS sequence"/>
</dbReference>
<gene>
    <name evidence="1" type="ORF">C8D92_102346</name>
</gene>
<keyword evidence="1" id="KW-0436">Ligase</keyword>
<comment type="caution">
    <text evidence="1">The sequence shown here is derived from an EMBL/GenBank/DDBJ whole genome shotgun (WGS) entry which is preliminary data.</text>
</comment>
<dbReference type="AlphaFoldDB" id="A0A2U1CZS9"/>
<accession>A0A2U1CZS9</accession>
<name>A0A2U1CZS9_9GAMM</name>
<evidence type="ECO:0000313" key="2">
    <source>
        <dbReference type="Proteomes" id="UP000245887"/>
    </source>
</evidence>
<dbReference type="EMBL" id="QEKQ01000002">
    <property type="protein sequence ID" value="PVY78305.1"/>
    <property type="molecule type" value="Genomic_DNA"/>
</dbReference>
<proteinExistence type="predicted"/>
<dbReference type="OrthoDB" id="580775at2"/>
<sequence length="452" mass="51832">MRSHLPEKIYLSSPVWLQNLLVSVYGVMEHRRRYAGLFDETCNTLEKTEFLKQHELQKFVDSRLFETLERALTEVPHYRRLTVKKPVLTDFPVLDRSTVANNPEDFVSDAYNKSKLLTIFTGGSTGTPLKIYISKSVRQQTYAFWSRFYRTMDFRIGEKKASFVGRKVQDPDNNHPPFWRYNVIDRQLVFSSFHLTEENLPSYIKKLNQFKPKLIEGYPLSILRLAEYIRDNRVALSFKPVGLSTSSENFTSEQRKTMENAFDCGVFDQYGSAESVVFAGECEHGTMHIAPEYGVVEVLTKSGEIKSEGEGEFIVTTLLNHVMPLIRYRIGDLGKLGYKSCPCGRETAVIEELHGKVGATIVTEGRRVSAAAIAIAFEYIENIKKAQIVQNEPEKAIVKLVTKRDFTASDEDFMLWELQKMLGEKIQISVEYVKDIPPSENGKYNMVVQNFY</sequence>
<dbReference type="Gene3D" id="3.40.50.12780">
    <property type="entry name" value="N-terminal domain of ligase-like"/>
    <property type="match status" value="1"/>
</dbReference>